<organism evidence="9 10">
    <name type="scientific">Harryflintia acetispora</name>
    <dbReference type="NCBI Taxonomy" id="1849041"/>
    <lineage>
        <taxon>Bacteria</taxon>
        <taxon>Bacillati</taxon>
        <taxon>Bacillota</taxon>
        <taxon>Clostridia</taxon>
        <taxon>Eubacteriales</taxon>
        <taxon>Oscillospiraceae</taxon>
        <taxon>Harryflintia</taxon>
    </lineage>
</organism>
<dbReference type="Gene3D" id="1.10.3720.10">
    <property type="entry name" value="MetI-like"/>
    <property type="match status" value="1"/>
</dbReference>
<dbReference type="SUPFAM" id="SSF161098">
    <property type="entry name" value="MetI-like"/>
    <property type="match status" value="1"/>
</dbReference>
<feature type="transmembrane region" description="Helical" evidence="7">
    <location>
        <begin position="83"/>
        <end position="104"/>
    </location>
</feature>
<dbReference type="GO" id="GO:0055085">
    <property type="term" value="P:transmembrane transport"/>
    <property type="evidence" value="ECO:0007669"/>
    <property type="project" value="InterPro"/>
</dbReference>
<feature type="transmembrane region" description="Helical" evidence="7">
    <location>
        <begin position="274"/>
        <end position="294"/>
    </location>
</feature>
<evidence type="ECO:0000313" key="10">
    <source>
        <dbReference type="Proteomes" id="UP000294682"/>
    </source>
</evidence>
<keyword evidence="10" id="KW-1185">Reference proteome</keyword>
<keyword evidence="3" id="KW-1003">Cell membrane</keyword>
<feature type="transmembrane region" description="Helical" evidence="7">
    <location>
        <begin position="157"/>
        <end position="177"/>
    </location>
</feature>
<sequence length="302" mass="34123">MSKNQGGQRHDGRPFLDRHLPQLLIAPSILIILGVLILPILYSIYLSFHEINFSSNTYQLVGLKNYIEMFQDTYYLKSISLTVYFTVITVFTEIFMGVGIALVLNQKFKGRGFVRGIMILPWALPTVVNAVMWKWIFNANYGVFNALLLKLGLIDSYQVWLGTPLSALNCMLFANIWKETPYVVLLTIAALANISPDIYEAARVDGSNVFHTFRTITLPLIKPVVLILAITKTIWALQTFDLVFILTGGGPASGTELMTFFIHKNTFKFLKFGYGSAMSYMLSMVCFVLTFIYIKVFASKED</sequence>
<evidence type="ECO:0000256" key="5">
    <source>
        <dbReference type="ARBA" id="ARBA00022989"/>
    </source>
</evidence>
<comment type="similarity">
    <text evidence="7">Belongs to the binding-protein-dependent transport system permease family.</text>
</comment>
<dbReference type="PANTHER" id="PTHR43005:SF1">
    <property type="entry name" value="SPERMIDINE_PUTRESCINE TRANSPORT SYSTEM PERMEASE PROTEIN"/>
    <property type="match status" value="1"/>
</dbReference>
<dbReference type="InterPro" id="IPR035906">
    <property type="entry name" value="MetI-like_sf"/>
</dbReference>
<dbReference type="EMBL" id="SLUK01000003">
    <property type="protein sequence ID" value="TCL43986.1"/>
    <property type="molecule type" value="Genomic_DNA"/>
</dbReference>
<comment type="subcellular location">
    <subcellularLocation>
        <location evidence="1 7">Cell membrane</location>
        <topology evidence="1 7">Multi-pass membrane protein</topology>
    </subcellularLocation>
</comment>
<feature type="transmembrane region" description="Helical" evidence="7">
    <location>
        <begin position="211"/>
        <end position="230"/>
    </location>
</feature>
<dbReference type="PANTHER" id="PTHR43005">
    <property type="entry name" value="BLR7065 PROTEIN"/>
    <property type="match status" value="1"/>
</dbReference>
<keyword evidence="4 7" id="KW-0812">Transmembrane</keyword>
<dbReference type="GO" id="GO:0005886">
    <property type="term" value="C:plasma membrane"/>
    <property type="evidence" value="ECO:0007669"/>
    <property type="project" value="UniProtKB-SubCell"/>
</dbReference>
<proteinExistence type="inferred from homology"/>
<feature type="transmembrane region" description="Helical" evidence="7">
    <location>
        <begin position="242"/>
        <end position="262"/>
    </location>
</feature>
<feature type="domain" description="ABC transmembrane type-1" evidence="8">
    <location>
        <begin position="79"/>
        <end position="293"/>
    </location>
</feature>
<protein>
    <submittedName>
        <fullName evidence="9">Carbohydrate ABC transporter membrane protein 1 (CUT1 family)</fullName>
    </submittedName>
</protein>
<evidence type="ECO:0000256" key="6">
    <source>
        <dbReference type="ARBA" id="ARBA00023136"/>
    </source>
</evidence>
<dbReference type="Proteomes" id="UP000294682">
    <property type="component" value="Unassembled WGS sequence"/>
</dbReference>
<evidence type="ECO:0000256" key="3">
    <source>
        <dbReference type="ARBA" id="ARBA00022475"/>
    </source>
</evidence>
<evidence type="ECO:0000259" key="8">
    <source>
        <dbReference type="PROSITE" id="PS50928"/>
    </source>
</evidence>
<evidence type="ECO:0000313" key="9">
    <source>
        <dbReference type="EMBL" id="TCL43986.1"/>
    </source>
</evidence>
<reference evidence="9 10" key="1">
    <citation type="submission" date="2019-03" db="EMBL/GenBank/DDBJ databases">
        <title>Genomic Encyclopedia of Type Strains, Phase IV (KMG-IV): sequencing the most valuable type-strain genomes for metagenomic binning, comparative biology and taxonomic classification.</title>
        <authorList>
            <person name="Goeker M."/>
        </authorList>
    </citation>
    <scope>NUCLEOTIDE SEQUENCE [LARGE SCALE GENOMIC DNA]</scope>
    <source>
        <strain evidence="9 10">DSM 100433</strain>
    </source>
</reference>
<feature type="transmembrane region" description="Helical" evidence="7">
    <location>
        <begin position="116"/>
        <end position="137"/>
    </location>
</feature>
<keyword evidence="6 7" id="KW-0472">Membrane</keyword>
<name>A0A9X8UJR8_9FIRM</name>
<feature type="transmembrane region" description="Helical" evidence="7">
    <location>
        <begin position="23"/>
        <end position="45"/>
    </location>
</feature>
<dbReference type="RefSeq" id="WP_132084143.1">
    <property type="nucleotide sequence ID" value="NZ_SLUK01000003.1"/>
</dbReference>
<dbReference type="Pfam" id="PF00528">
    <property type="entry name" value="BPD_transp_1"/>
    <property type="match status" value="1"/>
</dbReference>
<evidence type="ECO:0000256" key="4">
    <source>
        <dbReference type="ARBA" id="ARBA00022692"/>
    </source>
</evidence>
<dbReference type="CDD" id="cd06261">
    <property type="entry name" value="TM_PBP2"/>
    <property type="match status" value="1"/>
</dbReference>
<dbReference type="PROSITE" id="PS50928">
    <property type="entry name" value="ABC_TM1"/>
    <property type="match status" value="1"/>
</dbReference>
<feature type="transmembrane region" description="Helical" evidence="7">
    <location>
        <begin position="182"/>
        <end position="199"/>
    </location>
</feature>
<keyword evidence="2 7" id="KW-0813">Transport</keyword>
<evidence type="ECO:0000256" key="1">
    <source>
        <dbReference type="ARBA" id="ARBA00004651"/>
    </source>
</evidence>
<keyword evidence="5 7" id="KW-1133">Transmembrane helix</keyword>
<dbReference type="AlphaFoldDB" id="A0A9X8UJR8"/>
<dbReference type="InterPro" id="IPR000515">
    <property type="entry name" value="MetI-like"/>
</dbReference>
<comment type="caution">
    <text evidence="9">The sequence shown here is derived from an EMBL/GenBank/DDBJ whole genome shotgun (WGS) entry which is preliminary data.</text>
</comment>
<gene>
    <name evidence="9" type="ORF">EDD78_10323</name>
</gene>
<evidence type="ECO:0000256" key="7">
    <source>
        <dbReference type="RuleBase" id="RU363032"/>
    </source>
</evidence>
<evidence type="ECO:0000256" key="2">
    <source>
        <dbReference type="ARBA" id="ARBA00022448"/>
    </source>
</evidence>
<accession>A0A9X8UJR8</accession>